<comment type="caution">
    <text evidence="2">The sequence shown here is derived from an EMBL/GenBank/DDBJ whole genome shotgun (WGS) entry which is preliminary data.</text>
</comment>
<accession>A0A8X6VFF7</accession>
<evidence type="ECO:0000256" key="1">
    <source>
        <dbReference type="SAM" id="MobiDB-lite"/>
    </source>
</evidence>
<dbReference type="Proteomes" id="UP000887159">
    <property type="component" value="Unassembled WGS sequence"/>
</dbReference>
<reference evidence="2" key="1">
    <citation type="submission" date="2020-08" db="EMBL/GenBank/DDBJ databases">
        <title>Multicomponent nature underlies the extraordinary mechanical properties of spider dragline silk.</title>
        <authorList>
            <person name="Kono N."/>
            <person name="Nakamura H."/>
            <person name="Mori M."/>
            <person name="Yoshida Y."/>
            <person name="Ohtoshi R."/>
            <person name="Malay A.D."/>
            <person name="Moran D.A.P."/>
            <person name="Tomita M."/>
            <person name="Numata K."/>
            <person name="Arakawa K."/>
        </authorList>
    </citation>
    <scope>NUCLEOTIDE SEQUENCE</scope>
</reference>
<protein>
    <submittedName>
        <fullName evidence="2">Uncharacterized protein</fullName>
    </submittedName>
</protein>
<evidence type="ECO:0000313" key="2">
    <source>
        <dbReference type="EMBL" id="GFY04100.1"/>
    </source>
</evidence>
<proteinExistence type="predicted"/>
<dbReference type="EMBL" id="BMAU01021243">
    <property type="protein sequence ID" value="GFY04100.1"/>
    <property type="molecule type" value="Genomic_DNA"/>
</dbReference>
<keyword evidence="3" id="KW-1185">Reference proteome</keyword>
<feature type="region of interest" description="Disordered" evidence="1">
    <location>
        <begin position="81"/>
        <end position="106"/>
    </location>
</feature>
<sequence>MADLVSISRSPDRSFLMDFGSPPIPITHFSTAKGDFRDISLSGSDRMKNRECVAVSSMFGVGKTRPLPGDCILGSICTKKTTSSWRDSPPPRNTTREAVCQSSGKN</sequence>
<organism evidence="2 3">
    <name type="scientific">Trichonephila clavipes</name>
    <name type="common">Golden silk orbweaver</name>
    <name type="synonym">Nephila clavipes</name>
    <dbReference type="NCBI Taxonomy" id="2585209"/>
    <lineage>
        <taxon>Eukaryota</taxon>
        <taxon>Metazoa</taxon>
        <taxon>Ecdysozoa</taxon>
        <taxon>Arthropoda</taxon>
        <taxon>Chelicerata</taxon>
        <taxon>Arachnida</taxon>
        <taxon>Araneae</taxon>
        <taxon>Araneomorphae</taxon>
        <taxon>Entelegynae</taxon>
        <taxon>Araneoidea</taxon>
        <taxon>Nephilidae</taxon>
        <taxon>Trichonephila</taxon>
    </lineage>
</organism>
<evidence type="ECO:0000313" key="3">
    <source>
        <dbReference type="Proteomes" id="UP000887159"/>
    </source>
</evidence>
<gene>
    <name evidence="2" type="ORF">TNCV_1198781</name>
</gene>
<name>A0A8X6VFF7_TRICX</name>
<dbReference type="AlphaFoldDB" id="A0A8X6VFF7"/>